<keyword evidence="2" id="KW-1185">Reference proteome</keyword>
<evidence type="ECO:0000313" key="2">
    <source>
        <dbReference type="Proteomes" id="UP000789920"/>
    </source>
</evidence>
<proteinExistence type="predicted"/>
<sequence length="222" mass="26001">YYAVRVGHEPGIYLSPKQCKEQIHEYPGALYKKFDTRQQAEDFIKPIEDIRNNLSVWSVWTDGYCYNCKEINGKKQYLGKLNSIAGIGVFFADNDDRNLSERLPGEIQTNNRAELYAAIRALEIVDKQQDIILNTDSSKKKFTRLELPTSKRLIDHYFIKKSVDNSENANDSYIDEFIRMFIEKRIDKWLKNGWVTGKEKNKLKAPKDICLRINEIIKNRKN</sequence>
<reference evidence="1" key="1">
    <citation type="submission" date="2021-06" db="EMBL/GenBank/DDBJ databases">
        <authorList>
            <person name="Kallberg Y."/>
            <person name="Tangrot J."/>
            <person name="Rosling A."/>
        </authorList>
    </citation>
    <scope>NUCLEOTIDE SEQUENCE</scope>
    <source>
        <strain evidence="1">MA461A</strain>
    </source>
</reference>
<dbReference type="Proteomes" id="UP000789920">
    <property type="component" value="Unassembled WGS sequence"/>
</dbReference>
<comment type="caution">
    <text evidence="1">The sequence shown here is derived from an EMBL/GenBank/DDBJ whole genome shotgun (WGS) entry which is preliminary data.</text>
</comment>
<organism evidence="1 2">
    <name type="scientific">Racocetra persica</name>
    <dbReference type="NCBI Taxonomy" id="160502"/>
    <lineage>
        <taxon>Eukaryota</taxon>
        <taxon>Fungi</taxon>
        <taxon>Fungi incertae sedis</taxon>
        <taxon>Mucoromycota</taxon>
        <taxon>Glomeromycotina</taxon>
        <taxon>Glomeromycetes</taxon>
        <taxon>Diversisporales</taxon>
        <taxon>Gigasporaceae</taxon>
        <taxon>Racocetra</taxon>
    </lineage>
</organism>
<dbReference type="EMBL" id="CAJVQC010067095">
    <property type="protein sequence ID" value="CAG8806976.1"/>
    <property type="molecule type" value="Genomic_DNA"/>
</dbReference>
<accession>A0ACA9RTH0</accession>
<feature type="non-terminal residue" evidence="1">
    <location>
        <position position="222"/>
    </location>
</feature>
<evidence type="ECO:0000313" key="1">
    <source>
        <dbReference type="EMBL" id="CAG8806976.1"/>
    </source>
</evidence>
<name>A0ACA9RTH0_9GLOM</name>
<protein>
    <submittedName>
        <fullName evidence="1">11606_t:CDS:1</fullName>
    </submittedName>
</protein>
<feature type="non-terminal residue" evidence="1">
    <location>
        <position position="1"/>
    </location>
</feature>
<gene>
    <name evidence="1" type="ORF">RPERSI_LOCUS22289</name>
</gene>